<dbReference type="AlphaFoldDB" id="A0A9X3WR19"/>
<organism evidence="2 3">
    <name type="scientific">Terrihalobacillus insolitus</name>
    <dbReference type="NCBI Taxonomy" id="2950438"/>
    <lineage>
        <taxon>Bacteria</taxon>
        <taxon>Bacillati</taxon>
        <taxon>Bacillota</taxon>
        <taxon>Bacilli</taxon>
        <taxon>Bacillales</taxon>
        <taxon>Bacillaceae</taxon>
        <taxon>Terrihalobacillus</taxon>
    </lineage>
</organism>
<dbReference type="EMBL" id="JAMQKB010000004">
    <property type="protein sequence ID" value="MDC3424205.1"/>
    <property type="molecule type" value="Genomic_DNA"/>
</dbReference>
<name>A0A9X3WR19_9BACI</name>
<proteinExistence type="predicted"/>
<evidence type="ECO:0000313" key="3">
    <source>
        <dbReference type="Proteomes" id="UP001145050"/>
    </source>
</evidence>
<dbReference type="Proteomes" id="UP001145050">
    <property type="component" value="Unassembled WGS sequence"/>
</dbReference>
<reference evidence="2" key="1">
    <citation type="submission" date="2022-06" db="EMBL/GenBank/DDBJ databases">
        <title>Aquibacillus sp. a new bacterium isolated from soil saline samples.</title>
        <authorList>
            <person name="Galisteo C."/>
            <person name="De La Haba R."/>
            <person name="Sanchez-Porro C."/>
            <person name="Ventosa A."/>
        </authorList>
    </citation>
    <scope>NUCLEOTIDE SEQUENCE</scope>
    <source>
        <strain evidence="2">3ASR75-11</strain>
    </source>
</reference>
<accession>A0A9X3WR19</accession>
<comment type="caution">
    <text evidence="2">The sequence shown here is derived from an EMBL/GenBank/DDBJ whole genome shotgun (WGS) entry which is preliminary data.</text>
</comment>
<gene>
    <name evidence="2" type="ORF">NC797_06745</name>
</gene>
<evidence type="ECO:0000256" key="1">
    <source>
        <dbReference type="SAM" id="Phobius"/>
    </source>
</evidence>
<keyword evidence="1" id="KW-0472">Membrane</keyword>
<feature type="transmembrane region" description="Helical" evidence="1">
    <location>
        <begin position="6"/>
        <end position="23"/>
    </location>
</feature>
<keyword evidence="1" id="KW-1133">Transmembrane helix</keyword>
<evidence type="ECO:0000313" key="2">
    <source>
        <dbReference type="EMBL" id="MDC3424205.1"/>
    </source>
</evidence>
<protein>
    <submittedName>
        <fullName evidence="2">Uncharacterized protein</fullName>
    </submittedName>
</protein>
<keyword evidence="3" id="KW-1185">Reference proteome</keyword>
<keyword evidence="1" id="KW-0812">Transmembrane</keyword>
<sequence>MTREKIFGISLITMVLVITLFIFNNAETIDNKTVTPNTETKKEASEVQTIEATAELTNYFATLEDLLSKADLVVEGRVKSQETIVHGEMPFTISEVKVKSNLLEGKTKDTIKVIETGGVYSPIGRDGKKLPKVNMKLNGVDTLKINEHVLLFLEEFDGPQLEGGYVPVGAYQGKFKVKDGTTLEQITDVENQLSPEEMKQIKTIGKLKEKIK</sequence>
<dbReference type="RefSeq" id="WP_272436002.1">
    <property type="nucleotide sequence ID" value="NZ_JAMQKB010000004.1"/>
</dbReference>